<evidence type="ECO:0000313" key="2">
    <source>
        <dbReference type="Proteomes" id="UP001157418"/>
    </source>
</evidence>
<accession>A0AAU9M0Q6</accession>
<dbReference type="Proteomes" id="UP001157418">
    <property type="component" value="Unassembled WGS sequence"/>
</dbReference>
<keyword evidence="2" id="KW-1185">Reference proteome</keyword>
<dbReference type="EMBL" id="CAKMRJ010000501">
    <property type="protein sequence ID" value="CAH1419720.1"/>
    <property type="molecule type" value="Genomic_DNA"/>
</dbReference>
<protein>
    <submittedName>
        <fullName evidence="1">Uncharacterized protein</fullName>
    </submittedName>
</protein>
<reference evidence="1 2" key="1">
    <citation type="submission" date="2022-01" db="EMBL/GenBank/DDBJ databases">
        <authorList>
            <person name="Xiong W."/>
            <person name="Schranz E."/>
        </authorList>
    </citation>
    <scope>NUCLEOTIDE SEQUENCE [LARGE SCALE GENOMIC DNA]</scope>
</reference>
<proteinExistence type="predicted"/>
<dbReference type="AlphaFoldDB" id="A0AAU9M0Q6"/>
<sequence length="109" mass="12305">MTAMLIDLPQTRVMVVDSLQNEDDDCCDPPQTKTTVALVIGPPQTTAMVFDPLQTKVAMVVNPPHMVVAKNLVMVIGQVLKGWLQWLWTVMEKSFNEMDILLADWTSYR</sequence>
<organism evidence="1 2">
    <name type="scientific">Lactuca virosa</name>
    <dbReference type="NCBI Taxonomy" id="75947"/>
    <lineage>
        <taxon>Eukaryota</taxon>
        <taxon>Viridiplantae</taxon>
        <taxon>Streptophyta</taxon>
        <taxon>Embryophyta</taxon>
        <taxon>Tracheophyta</taxon>
        <taxon>Spermatophyta</taxon>
        <taxon>Magnoliopsida</taxon>
        <taxon>eudicotyledons</taxon>
        <taxon>Gunneridae</taxon>
        <taxon>Pentapetalae</taxon>
        <taxon>asterids</taxon>
        <taxon>campanulids</taxon>
        <taxon>Asterales</taxon>
        <taxon>Asteraceae</taxon>
        <taxon>Cichorioideae</taxon>
        <taxon>Cichorieae</taxon>
        <taxon>Lactucinae</taxon>
        <taxon>Lactuca</taxon>
    </lineage>
</organism>
<comment type="caution">
    <text evidence="1">The sequence shown here is derived from an EMBL/GenBank/DDBJ whole genome shotgun (WGS) entry which is preliminary data.</text>
</comment>
<evidence type="ECO:0000313" key="1">
    <source>
        <dbReference type="EMBL" id="CAH1419720.1"/>
    </source>
</evidence>
<gene>
    <name evidence="1" type="ORF">LVIROSA_LOCUS7230</name>
</gene>
<name>A0AAU9M0Q6_9ASTR</name>